<name>B8BT89_THAPS</name>
<dbReference type="GeneID" id="7445071"/>
<evidence type="ECO:0000313" key="4">
    <source>
        <dbReference type="Proteomes" id="UP000001449"/>
    </source>
</evidence>
<evidence type="ECO:0000256" key="2">
    <source>
        <dbReference type="SAM" id="SignalP"/>
    </source>
</evidence>
<feature type="signal peptide" evidence="2">
    <location>
        <begin position="1"/>
        <end position="22"/>
    </location>
</feature>
<evidence type="ECO:0000313" key="3">
    <source>
        <dbReference type="EMBL" id="EED95052.1"/>
    </source>
</evidence>
<reference evidence="3 4" key="2">
    <citation type="journal article" date="2008" name="Nature">
        <title>The Phaeodactylum genome reveals the evolutionary history of diatom genomes.</title>
        <authorList>
            <person name="Bowler C."/>
            <person name="Allen A.E."/>
            <person name="Badger J.H."/>
            <person name="Grimwood J."/>
            <person name="Jabbari K."/>
            <person name="Kuo A."/>
            <person name="Maheswari U."/>
            <person name="Martens C."/>
            <person name="Maumus F."/>
            <person name="Otillar R.P."/>
            <person name="Rayko E."/>
            <person name="Salamov A."/>
            <person name="Vandepoele K."/>
            <person name="Beszteri B."/>
            <person name="Gruber A."/>
            <person name="Heijde M."/>
            <person name="Katinka M."/>
            <person name="Mock T."/>
            <person name="Valentin K."/>
            <person name="Verret F."/>
            <person name="Berges J.A."/>
            <person name="Brownlee C."/>
            <person name="Cadoret J.P."/>
            <person name="Chiovitti A."/>
            <person name="Choi C.J."/>
            <person name="Coesel S."/>
            <person name="De Martino A."/>
            <person name="Detter J.C."/>
            <person name="Durkin C."/>
            <person name="Falciatore A."/>
            <person name="Fournet J."/>
            <person name="Haruta M."/>
            <person name="Huysman M.J."/>
            <person name="Jenkins B.D."/>
            <person name="Jiroutova K."/>
            <person name="Jorgensen R.E."/>
            <person name="Joubert Y."/>
            <person name="Kaplan A."/>
            <person name="Kroger N."/>
            <person name="Kroth P.G."/>
            <person name="La Roche J."/>
            <person name="Lindquist E."/>
            <person name="Lommer M."/>
            <person name="Martin-Jezequel V."/>
            <person name="Lopez P.J."/>
            <person name="Lucas S."/>
            <person name="Mangogna M."/>
            <person name="McGinnis K."/>
            <person name="Medlin L.K."/>
            <person name="Montsant A."/>
            <person name="Oudot-Le Secq M.P."/>
            <person name="Napoli C."/>
            <person name="Obornik M."/>
            <person name="Parker M.S."/>
            <person name="Petit J.L."/>
            <person name="Porcel B.M."/>
            <person name="Poulsen N."/>
            <person name="Robison M."/>
            <person name="Rychlewski L."/>
            <person name="Rynearson T.A."/>
            <person name="Schmutz J."/>
            <person name="Shapiro H."/>
            <person name="Siaut M."/>
            <person name="Stanley M."/>
            <person name="Sussman M.R."/>
            <person name="Taylor A.R."/>
            <person name="Vardi A."/>
            <person name="von Dassow P."/>
            <person name="Vyverman W."/>
            <person name="Willis A."/>
            <person name="Wyrwicz L.S."/>
            <person name="Rokhsar D.S."/>
            <person name="Weissenbach J."/>
            <person name="Armbrust E.V."/>
            <person name="Green B.R."/>
            <person name="Van de Peer Y."/>
            <person name="Grigoriev I.V."/>
        </authorList>
    </citation>
    <scope>NUCLEOTIDE SEQUENCE [LARGE SCALE GENOMIC DNA]</scope>
    <source>
        <strain evidence="3 4">CCMP1335</strain>
    </source>
</reference>
<feature type="chain" id="PRO_5002865899" description="Hydrophobin" evidence="2">
    <location>
        <begin position="23"/>
        <end position="308"/>
    </location>
</feature>
<dbReference type="KEGG" id="tps:THAPSDRAFT_2053"/>
<dbReference type="Proteomes" id="UP000001449">
    <property type="component" value="Chromosome 2"/>
</dbReference>
<feature type="compositionally biased region" description="Low complexity" evidence="1">
    <location>
        <begin position="30"/>
        <end position="50"/>
    </location>
</feature>
<reference evidence="3 4" key="1">
    <citation type="journal article" date="2004" name="Science">
        <title>The genome of the diatom Thalassiosira pseudonana: ecology, evolution, and metabolism.</title>
        <authorList>
            <person name="Armbrust E.V."/>
            <person name="Berges J.A."/>
            <person name="Bowler C."/>
            <person name="Green B.R."/>
            <person name="Martinez D."/>
            <person name="Putnam N.H."/>
            <person name="Zhou S."/>
            <person name="Allen A.E."/>
            <person name="Apt K.E."/>
            <person name="Bechner M."/>
            <person name="Brzezinski M.A."/>
            <person name="Chaal B.K."/>
            <person name="Chiovitti A."/>
            <person name="Davis A.K."/>
            <person name="Demarest M.S."/>
            <person name="Detter J.C."/>
            <person name="Glavina T."/>
            <person name="Goodstein D."/>
            <person name="Hadi M.Z."/>
            <person name="Hellsten U."/>
            <person name="Hildebrand M."/>
            <person name="Jenkins B.D."/>
            <person name="Jurka J."/>
            <person name="Kapitonov V.V."/>
            <person name="Kroger N."/>
            <person name="Lau W.W."/>
            <person name="Lane T.W."/>
            <person name="Larimer F.W."/>
            <person name="Lippmeier J.C."/>
            <person name="Lucas S."/>
            <person name="Medina M."/>
            <person name="Montsant A."/>
            <person name="Obornik M."/>
            <person name="Parker M.S."/>
            <person name="Palenik B."/>
            <person name="Pazour G.J."/>
            <person name="Richardson P.M."/>
            <person name="Rynearson T.A."/>
            <person name="Saito M.A."/>
            <person name="Schwartz D.C."/>
            <person name="Thamatrakoln K."/>
            <person name="Valentin K."/>
            <person name="Vardi A."/>
            <person name="Wilkerson F.P."/>
            <person name="Rokhsar D.S."/>
        </authorList>
    </citation>
    <scope>NUCLEOTIDE SEQUENCE [LARGE SCALE GENOMIC DNA]</scope>
    <source>
        <strain evidence="3 4">CCMP1335</strain>
    </source>
</reference>
<dbReference type="RefSeq" id="XP_002287609.1">
    <property type="nucleotide sequence ID" value="XM_002287573.1"/>
</dbReference>
<dbReference type="HOGENOM" id="CLU_904582_0_0_1"/>
<feature type="compositionally biased region" description="Basic and acidic residues" evidence="1">
    <location>
        <begin position="65"/>
        <end position="86"/>
    </location>
</feature>
<dbReference type="PaxDb" id="35128-Thaps2053"/>
<protein>
    <recommendedName>
        <fullName evidence="5">Hydrophobin</fullName>
    </recommendedName>
</protein>
<keyword evidence="4" id="KW-1185">Reference proteome</keyword>
<proteinExistence type="predicted"/>
<organism evidence="3 4">
    <name type="scientific">Thalassiosira pseudonana</name>
    <name type="common">Marine diatom</name>
    <name type="synonym">Cyclotella nana</name>
    <dbReference type="NCBI Taxonomy" id="35128"/>
    <lineage>
        <taxon>Eukaryota</taxon>
        <taxon>Sar</taxon>
        <taxon>Stramenopiles</taxon>
        <taxon>Ochrophyta</taxon>
        <taxon>Bacillariophyta</taxon>
        <taxon>Coscinodiscophyceae</taxon>
        <taxon>Thalassiosirophycidae</taxon>
        <taxon>Thalassiosirales</taxon>
        <taxon>Thalassiosiraceae</taxon>
        <taxon>Thalassiosira</taxon>
    </lineage>
</organism>
<dbReference type="EMBL" id="CM000639">
    <property type="protein sequence ID" value="EED95052.1"/>
    <property type="molecule type" value="Genomic_DNA"/>
</dbReference>
<sequence>MKLSNTLLTSLLIVSSISTSDAKGLRKLSGKSSKSSKSSSKSSKSSSKSGKGSGDHHHGGYGGGYHDDGYTTHNDEYGYSHHDDGSSKSSKSSSKSSKSGSSKSSKGSSKSSKSGGHHDGYDGYGYDTYQDDYSSNAGPVVKDDDDDTSYYYDDIPVPAGIDLADASSSGASTLECLLTNTDPSTCCTSTTSTSDSLCHLLTCEEHSSHSKIVRDAISGNTLKLRSGVVGCDCSAIINFCSDYEVVLDELFDTPGAVGGLCGASSGCCNVGSTTNEEFNMCMMSEFEAGGELLDWMAAMVGNDQVELI</sequence>
<dbReference type="InParanoid" id="B8BT89"/>
<feature type="region of interest" description="Disordered" evidence="1">
    <location>
        <begin position="20"/>
        <end position="147"/>
    </location>
</feature>
<dbReference type="AlphaFoldDB" id="B8BT89"/>
<evidence type="ECO:0000256" key="1">
    <source>
        <dbReference type="SAM" id="MobiDB-lite"/>
    </source>
</evidence>
<evidence type="ECO:0008006" key="5">
    <source>
        <dbReference type="Google" id="ProtNLM"/>
    </source>
</evidence>
<accession>B8BT89</accession>
<gene>
    <name evidence="3" type="ORF">THAPSDRAFT_2053</name>
</gene>
<feature type="compositionally biased region" description="Low complexity" evidence="1">
    <location>
        <begin position="87"/>
        <end position="114"/>
    </location>
</feature>
<keyword evidence="2" id="KW-0732">Signal</keyword>